<evidence type="ECO:0000313" key="2">
    <source>
        <dbReference type="Proteomes" id="UP001225646"/>
    </source>
</evidence>
<reference evidence="1 2" key="1">
    <citation type="submission" date="2023-07" db="EMBL/GenBank/DDBJ databases">
        <title>Genomic Encyclopedia of Type Strains, Phase IV (KMG-IV): sequencing the most valuable type-strain genomes for metagenomic binning, comparative biology and taxonomic classification.</title>
        <authorList>
            <person name="Goeker M."/>
        </authorList>
    </citation>
    <scope>NUCLEOTIDE SEQUENCE [LARGE SCALE GENOMIC DNA]</scope>
    <source>
        <strain evidence="1 2">DSM 19092</strain>
    </source>
</reference>
<proteinExistence type="predicted"/>
<organism evidence="1 2">
    <name type="scientific">Aeribacillus alveayuensis</name>
    <dbReference type="NCBI Taxonomy" id="279215"/>
    <lineage>
        <taxon>Bacteria</taxon>
        <taxon>Bacillati</taxon>
        <taxon>Bacillota</taxon>
        <taxon>Bacilli</taxon>
        <taxon>Bacillales</taxon>
        <taxon>Bacillaceae</taxon>
        <taxon>Aeribacillus</taxon>
    </lineage>
</organism>
<evidence type="ECO:0000313" key="1">
    <source>
        <dbReference type="EMBL" id="MDQ0161520.1"/>
    </source>
</evidence>
<dbReference type="Proteomes" id="UP001225646">
    <property type="component" value="Unassembled WGS sequence"/>
</dbReference>
<keyword evidence="2" id="KW-1185">Reference proteome</keyword>
<accession>A0ABT9VL71</accession>
<dbReference type="Pfam" id="PF21835">
    <property type="entry name" value="YIEGIA_cap"/>
    <property type="match status" value="1"/>
</dbReference>
<name>A0ABT9VL71_9BACI</name>
<sequence length="62" mass="6866">MIIEKSILAVITTDATKVQGSTSVFICKDREEMDIFAKNLEAILDGIAHAIGEDLYVIVKHF</sequence>
<dbReference type="RefSeq" id="WP_044749057.1">
    <property type="nucleotide sequence ID" value="NZ_JAUSTR010000001.1"/>
</dbReference>
<dbReference type="InterPro" id="IPR054055">
    <property type="entry name" value="YpzH"/>
</dbReference>
<dbReference type="EMBL" id="JAUSTR010000001">
    <property type="protein sequence ID" value="MDQ0161520.1"/>
    <property type="molecule type" value="Genomic_DNA"/>
</dbReference>
<protein>
    <submittedName>
        <fullName evidence="1">Uncharacterized protein</fullName>
    </submittedName>
</protein>
<comment type="caution">
    <text evidence="1">The sequence shown here is derived from an EMBL/GenBank/DDBJ whole genome shotgun (WGS) entry which is preliminary data.</text>
</comment>
<gene>
    <name evidence="1" type="ORF">J2S06_000590</name>
</gene>